<feature type="compositionally biased region" description="Polar residues" evidence="1">
    <location>
        <begin position="65"/>
        <end position="84"/>
    </location>
</feature>
<keyword evidence="4" id="KW-1185">Reference proteome</keyword>
<dbReference type="AlphaFoldDB" id="A0A1U7NCJ3"/>
<feature type="region of interest" description="Disordered" evidence="1">
    <location>
        <begin position="60"/>
        <end position="91"/>
    </location>
</feature>
<keyword evidence="2" id="KW-0812">Transmembrane</keyword>
<dbReference type="EMBL" id="MPJW01000284">
    <property type="protein sequence ID" value="OLU36271.1"/>
    <property type="molecule type" value="Genomic_DNA"/>
</dbReference>
<dbReference type="Proteomes" id="UP000186341">
    <property type="component" value="Unassembled WGS sequence"/>
</dbReference>
<gene>
    <name evidence="3" type="ORF">BO222_12730</name>
</gene>
<feature type="transmembrane region" description="Helical" evidence="2">
    <location>
        <begin position="9"/>
        <end position="27"/>
    </location>
</feature>
<evidence type="ECO:0000313" key="3">
    <source>
        <dbReference type="EMBL" id="OLU36271.1"/>
    </source>
</evidence>
<keyword evidence="2" id="KW-0472">Membrane</keyword>
<organism evidence="3 4">
    <name type="scientific">Ileibacterium valens</name>
    <dbReference type="NCBI Taxonomy" id="1862668"/>
    <lineage>
        <taxon>Bacteria</taxon>
        <taxon>Bacillati</taxon>
        <taxon>Bacillota</taxon>
        <taxon>Erysipelotrichia</taxon>
        <taxon>Erysipelotrichales</taxon>
        <taxon>Erysipelotrichaceae</taxon>
        <taxon>Ileibacterium</taxon>
    </lineage>
</organism>
<dbReference type="RefSeq" id="WP_075821120.1">
    <property type="nucleotide sequence ID" value="NZ_CAPFLH010000028.1"/>
</dbReference>
<evidence type="ECO:0000256" key="1">
    <source>
        <dbReference type="SAM" id="MobiDB-lite"/>
    </source>
</evidence>
<evidence type="ECO:0000256" key="2">
    <source>
        <dbReference type="SAM" id="Phobius"/>
    </source>
</evidence>
<keyword evidence="2" id="KW-1133">Transmembrane helix</keyword>
<proteinExistence type="predicted"/>
<feature type="transmembrane region" description="Helical" evidence="2">
    <location>
        <begin position="33"/>
        <end position="52"/>
    </location>
</feature>
<accession>A0A1U7NCJ3</accession>
<protein>
    <submittedName>
        <fullName evidence="3">Uncharacterized protein</fullName>
    </submittedName>
</protein>
<evidence type="ECO:0000313" key="4">
    <source>
        <dbReference type="Proteomes" id="UP000186341"/>
    </source>
</evidence>
<name>A0A1U7NCJ3_9FIRM</name>
<sequence>MKPKMKPNLALSVPYFTASICFIAAVITRSMVWMVVGVICLAAASFLSYESAKRERKRIQAMQVKRSQTQADSRPSQKTNSINRTENKKKK</sequence>
<reference evidence="3 4" key="1">
    <citation type="submission" date="2016-11" db="EMBL/GenBank/DDBJ databases">
        <title>Description of two novel members of the family Erysipelotrichaceae: Ileibacterium lipovorans gen. nov., sp. nov. and Dubosiella newyorkensis, gen. nov., sp. nov.</title>
        <authorList>
            <person name="Cox L.M."/>
            <person name="Sohn J."/>
            <person name="Tyrrell K.L."/>
            <person name="Citron D.M."/>
            <person name="Lawson P.A."/>
            <person name="Patel N.B."/>
            <person name="Iizumi T."/>
            <person name="Perez-Perez G.I."/>
            <person name="Goldstein E.J."/>
            <person name="Blaser M.J."/>
        </authorList>
    </citation>
    <scope>NUCLEOTIDE SEQUENCE [LARGE SCALE GENOMIC DNA]</scope>
    <source>
        <strain evidence="3 4">NYU-BL-A3</strain>
    </source>
</reference>
<comment type="caution">
    <text evidence="3">The sequence shown here is derived from an EMBL/GenBank/DDBJ whole genome shotgun (WGS) entry which is preliminary data.</text>
</comment>
<dbReference type="GeneID" id="82203982"/>